<dbReference type="InterPro" id="IPR000811">
    <property type="entry name" value="Glyco_trans_35"/>
</dbReference>
<keyword evidence="4" id="KW-0663">Pyridoxal phosphate</keyword>
<dbReference type="KEGG" id="dae:Dtox_2362"/>
<accession>C8W0B8</accession>
<evidence type="ECO:0000313" key="6">
    <source>
        <dbReference type="EMBL" id="ACV63173.1"/>
    </source>
</evidence>
<dbReference type="SUPFAM" id="SSF53756">
    <property type="entry name" value="UDP-Glycosyltransferase/glycogen phosphorylase"/>
    <property type="match status" value="1"/>
</dbReference>
<comment type="similarity">
    <text evidence="2">Belongs to the glycogen phosphorylase family.</text>
</comment>
<dbReference type="AlphaFoldDB" id="C8W0B8"/>
<keyword evidence="6" id="KW-0808">Transferase</keyword>
<feature type="modified residue" description="N6-(pyridoxal phosphate)lysine" evidence="4">
    <location>
        <position position="603"/>
    </location>
</feature>
<dbReference type="InterPro" id="IPR011834">
    <property type="entry name" value="Agluc_phsphrylas"/>
</dbReference>
<dbReference type="OrthoDB" id="9760804at2"/>
<dbReference type="Proteomes" id="UP000002217">
    <property type="component" value="Chromosome"/>
</dbReference>
<keyword evidence="6" id="KW-0328">Glycosyltransferase</keyword>
<dbReference type="CAZy" id="GT35">
    <property type="family name" value="Glycosyltransferase Family 35"/>
</dbReference>
<dbReference type="Pfam" id="PF11897">
    <property type="entry name" value="DUF3417"/>
    <property type="match status" value="1"/>
</dbReference>
<comment type="catalytic activity">
    <reaction evidence="1">
        <text>[(1-&gt;4)-alpha-D-glucosyl](n) + phosphate = [(1-&gt;4)-alpha-D-glucosyl](n-1) + alpha-D-glucose 1-phosphate</text>
        <dbReference type="Rhea" id="RHEA:41732"/>
        <dbReference type="Rhea" id="RHEA-COMP:9584"/>
        <dbReference type="Rhea" id="RHEA-COMP:9586"/>
        <dbReference type="ChEBI" id="CHEBI:15444"/>
        <dbReference type="ChEBI" id="CHEBI:43474"/>
        <dbReference type="ChEBI" id="CHEBI:58601"/>
        <dbReference type="EC" id="2.4.1.1"/>
    </reaction>
</comment>
<dbReference type="GO" id="GO:0008184">
    <property type="term" value="F:glycogen phosphorylase activity"/>
    <property type="evidence" value="ECO:0007669"/>
    <property type="project" value="InterPro"/>
</dbReference>
<dbReference type="eggNOG" id="COG0058">
    <property type="taxonomic scope" value="Bacteria"/>
</dbReference>
<dbReference type="STRING" id="485916.Dtox_2362"/>
<keyword evidence="7" id="KW-1185">Reference proteome</keyword>
<dbReference type="EMBL" id="CP001720">
    <property type="protein sequence ID" value="ACV63173.1"/>
    <property type="molecule type" value="Genomic_DNA"/>
</dbReference>
<gene>
    <name evidence="6" type="ordered locus">Dtox_2362</name>
</gene>
<evidence type="ECO:0000259" key="5">
    <source>
        <dbReference type="Pfam" id="PF11897"/>
    </source>
</evidence>
<dbReference type="PANTHER" id="PTHR42655">
    <property type="entry name" value="GLYCOGEN PHOSPHORYLASE"/>
    <property type="match status" value="1"/>
</dbReference>
<proteinExistence type="inferred from homology"/>
<evidence type="ECO:0000313" key="7">
    <source>
        <dbReference type="Proteomes" id="UP000002217"/>
    </source>
</evidence>
<dbReference type="NCBIfam" id="TIGR02094">
    <property type="entry name" value="more_P_ylases"/>
    <property type="match status" value="1"/>
</dbReference>
<dbReference type="InterPro" id="IPR024517">
    <property type="entry name" value="Glycogen_phosphorylase_DUF3417"/>
</dbReference>
<reference evidence="6 7" key="1">
    <citation type="journal article" date="2009" name="Stand. Genomic Sci.">
        <title>Complete genome sequence of Desulfotomaculum acetoxidans type strain (5575).</title>
        <authorList>
            <person name="Spring S."/>
            <person name="Lapidus A."/>
            <person name="Schroder M."/>
            <person name="Gleim D."/>
            <person name="Sims D."/>
            <person name="Meincke L."/>
            <person name="Glavina Del Rio T."/>
            <person name="Tice H."/>
            <person name="Copeland A."/>
            <person name="Cheng J.F."/>
            <person name="Lucas S."/>
            <person name="Chen F."/>
            <person name="Nolan M."/>
            <person name="Bruce D."/>
            <person name="Goodwin L."/>
            <person name="Pitluck S."/>
            <person name="Ivanova N."/>
            <person name="Mavromatis K."/>
            <person name="Mikhailova N."/>
            <person name="Pati A."/>
            <person name="Chen A."/>
            <person name="Palaniappan K."/>
            <person name="Land M."/>
            <person name="Hauser L."/>
            <person name="Chang Y.J."/>
            <person name="Jeffries C.D."/>
            <person name="Chain P."/>
            <person name="Saunders E."/>
            <person name="Brettin T."/>
            <person name="Detter J.C."/>
            <person name="Goker M."/>
            <person name="Bristow J."/>
            <person name="Eisen J.A."/>
            <person name="Markowitz V."/>
            <person name="Hugenholtz P."/>
            <person name="Kyrpides N.C."/>
            <person name="Klenk H.P."/>
            <person name="Han C."/>
        </authorList>
    </citation>
    <scope>NUCLEOTIDE SEQUENCE [LARGE SCALE GENOMIC DNA]</scope>
    <source>
        <strain evidence="7">ATCC 49208 / DSM 771 / VKM B-1644</strain>
    </source>
</reference>
<dbReference type="Gene3D" id="3.40.50.2000">
    <property type="entry name" value="Glycogen Phosphorylase B"/>
    <property type="match status" value="2"/>
</dbReference>
<dbReference type="Pfam" id="PF00343">
    <property type="entry name" value="Phosphorylase"/>
    <property type="match status" value="1"/>
</dbReference>
<name>C8W0B8_DESAS</name>
<evidence type="ECO:0000256" key="2">
    <source>
        <dbReference type="ARBA" id="ARBA00006047"/>
    </source>
</evidence>
<dbReference type="EC" id="2.4.1.1" evidence="6"/>
<dbReference type="RefSeq" id="WP_015757874.1">
    <property type="nucleotide sequence ID" value="NC_013216.1"/>
</dbReference>
<dbReference type="GO" id="GO:0030170">
    <property type="term" value="F:pyridoxal phosphate binding"/>
    <property type="evidence" value="ECO:0007669"/>
    <property type="project" value="InterPro"/>
</dbReference>
<sequence length="848" mass="97505">MFFLRTLSVAPKLPENIGELSKLAYNVWFSWNPNAWELFRRIDKKLWEEVGHNPVKFLLNVKQQDLDNAALDHDYLNLYKKVIQELNAYLEEETKFKNYHPEHKDQVIAYFSAEFGIHESHPTYSGGLGLLAGDHCKAASDLGLPFVGMGLLYKNGYFEQRINIEGWQESRYSNFNYHQMPVRTVTNNDGSELIIPVEMPGRTVYLKVWCMHVGRINIYFLDADLSQNAVHDRSLTGQLYGGDRENRIAQEILLGIGGVKALRAIGINPQAWHINEGHAAFLILERLRELVQAGIPLVTAMEAVRSNTIFTTHTPVPAGHDVFSSELIDKYLWQLRDQLGLSGEDFLKLGWDDEKYQFNMTLLALRLSLFCNGVSKLHGQVSREMFQRFYPNIPVEEIPISSVTNGVHVATWLAPKLRELLDKYLGSGWHNDISLPKKWAGISQIPAQELWNVHYKLKEKMIQTARNNLRGQRLRNQESYQRIMEVNNFLDPNVLTIGFARRFATYKRANLLLQDKERLIKILSDKAKPVQIVFAGKAHPADYPGQELIKEIYSLTNEEAFRGRILFLEDYDINLARTLLHGVDVWLNTPRRPMEASGTSGQKAALNGVINFSVLDGWWPEAYNGENGFVVGNDVVCKDEAKQDKNDVFTLYSLLEETIVPMYYDRDHNNIPRAWVELMKRSLLTIPHYFNTERMVMDYCNNFYVPAITRWKRFSADNYELAHQLQSFKQRLYDNWHQVSIVSVNTAADRVLKIGEEFKVEAVVELGYLSPNEVSVEVFCIDLENPGIRNINLIPMSPVNQISENQYTFAGKCIPPQGVVNYSVRVRPSHPDFEHNFEVPLVTWAQSF</sequence>
<dbReference type="GO" id="GO:0005975">
    <property type="term" value="P:carbohydrate metabolic process"/>
    <property type="evidence" value="ECO:0007669"/>
    <property type="project" value="InterPro"/>
</dbReference>
<dbReference type="PANTHER" id="PTHR42655:SF1">
    <property type="entry name" value="GLYCOGEN PHOSPHORYLASE"/>
    <property type="match status" value="1"/>
</dbReference>
<evidence type="ECO:0000256" key="1">
    <source>
        <dbReference type="ARBA" id="ARBA00001275"/>
    </source>
</evidence>
<dbReference type="PIRSF" id="PIRSF000460">
    <property type="entry name" value="Pprylas_GlgP"/>
    <property type="match status" value="1"/>
</dbReference>
<keyword evidence="3" id="KW-0021">Allosteric enzyme</keyword>
<dbReference type="InterPro" id="IPR052182">
    <property type="entry name" value="Glycogen/Maltodextrin_Phosph"/>
</dbReference>
<dbReference type="HOGENOM" id="CLU_015112_0_0_9"/>
<evidence type="ECO:0000256" key="3">
    <source>
        <dbReference type="ARBA" id="ARBA00022533"/>
    </source>
</evidence>
<feature type="domain" description="DUF3417" evidence="5">
    <location>
        <begin position="13"/>
        <end position="120"/>
    </location>
</feature>
<evidence type="ECO:0000256" key="4">
    <source>
        <dbReference type="PIRSR" id="PIRSR000460-1"/>
    </source>
</evidence>
<organism evidence="6 7">
    <name type="scientific">Desulfofarcimen acetoxidans (strain ATCC 49208 / DSM 771 / KCTC 5769 / VKM B-1644 / 5575)</name>
    <name type="common">Desulfotomaculum acetoxidans</name>
    <dbReference type="NCBI Taxonomy" id="485916"/>
    <lineage>
        <taxon>Bacteria</taxon>
        <taxon>Bacillati</taxon>
        <taxon>Bacillota</taxon>
        <taxon>Clostridia</taxon>
        <taxon>Eubacteriales</taxon>
        <taxon>Peptococcaceae</taxon>
        <taxon>Desulfofarcimen</taxon>
    </lineage>
</organism>
<protein>
    <submittedName>
        <fullName evidence="6">Alpha-glucan phosphorylase</fullName>
        <ecNumber evidence="6">2.4.1.1</ecNumber>
    </submittedName>
</protein>